<dbReference type="InterPro" id="IPR000847">
    <property type="entry name" value="LysR_HTH_N"/>
</dbReference>
<dbReference type="EMBL" id="CP013928">
    <property type="protein sequence ID" value="AMJ79788.1"/>
    <property type="molecule type" value="Genomic_DNA"/>
</dbReference>
<dbReference type="Pfam" id="PF00126">
    <property type="entry name" value="HTH_1"/>
    <property type="match status" value="1"/>
</dbReference>
<accession>A0AAC8XM98</accession>
<dbReference type="GO" id="GO:0003700">
    <property type="term" value="F:DNA-binding transcription factor activity"/>
    <property type="evidence" value="ECO:0007669"/>
    <property type="project" value="InterPro"/>
</dbReference>
<dbReference type="PROSITE" id="PS50931">
    <property type="entry name" value="HTH_LYSR"/>
    <property type="match status" value="1"/>
</dbReference>
<name>A0AAC8XM98_9ALTE</name>
<dbReference type="FunFam" id="1.10.10.10:FF:000001">
    <property type="entry name" value="LysR family transcriptional regulator"/>
    <property type="match status" value="1"/>
</dbReference>
<dbReference type="SUPFAM" id="SSF46785">
    <property type="entry name" value="Winged helix' DNA-binding domain"/>
    <property type="match status" value="1"/>
</dbReference>
<dbReference type="SUPFAM" id="SSF53850">
    <property type="entry name" value="Periplasmic binding protein-like II"/>
    <property type="match status" value="1"/>
</dbReference>
<proteinExistence type="inferred from homology"/>
<dbReference type="Gene3D" id="1.10.10.10">
    <property type="entry name" value="Winged helix-like DNA-binding domain superfamily/Winged helix DNA-binding domain"/>
    <property type="match status" value="1"/>
</dbReference>
<evidence type="ECO:0000313" key="7">
    <source>
        <dbReference type="Proteomes" id="UP000061468"/>
    </source>
</evidence>
<dbReference type="PRINTS" id="PR00039">
    <property type="entry name" value="HTHLYSR"/>
</dbReference>
<sequence length="326" mass="36269">MHSKQLHYFITTVQKGSIAAAARALDIAQPAISQQIASLEREVKATLLERSYSGVNLTPAGKVFYKHAEKIAYEIDNVKLAMEAFHPAQHRKIKIGMLPSIGNVLSLPLLTEITKNHKHVKVEISTGPSYTINDWLESKQVDIALTYQQAIEPRFMNLTPLIQEELHLVFTASPAYSQYAELREKSFIKFWEISELPLLSPGNKDALGQLIADYEKATGVSLKHDLAYSGQLMTGLRQVMQGEGVMILPTSAIFHLRESGLVSTLKITQPEMHRTVLAATNKQVKLTQDVGHIIDVIRQVVAQENTLNHWCGTLEFASSTFIAQSA</sequence>
<feature type="domain" description="HTH lysR-type" evidence="5">
    <location>
        <begin position="1"/>
        <end position="58"/>
    </location>
</feature>
<evidence type="ECO:0000256" key="3">
    <source>
        <dbReference type="ARBA" id="ARBA00023125"/>
    </source>
</evidence>
<reference evidence="6 7" key="1">
    <citation type="submission" date="2015-12" db="EMBL/GenBank/DDBJ databases">
        <title>Intraspecies pangenome expansion in the marine bacterium Alteromonas.</title>
        <authorList>
            <person name="Lopez-Perez M."/>
            <person name="Rodriguez-Valera F."/>
        </authorList>
    </citation>
    <scope>NUCLEOTIDE SEQUENCE [LARGE SCALE GENOMIC DNA]</scope>
    <source>
        <strain evidence="6 7">UM8</strain>
    </source>
</reference>
<dbReference type="InterPro" id="IPR050950">
    <property type="entry name" value="HTH-type_LysR_regulators"/>
</dbReference>
<keyword evidence="3" id="KW-0238">DNA-binding</keyword>
<dbReference type="InterPro" id="IPR036388">
    <property type="entry name" value="WH-like_DNA-bd_sf"/>
</dbReference>
<dbReference type="Pfam" id="PF03466">
    <property type="entry name" value="LysR_substrate"/>
    <property type="match status" value="1"/>
</dbReference>
<dbReference type="Proteomes" id="UP000061468">
    <property type="component" value="Chromosome"/>
</dbReference>
<comment type="similarity">
    <text evidence="1">Belongs to the LysR transcriptional regulatory family.</text>
</comment>
<evidence type="ECO:0000256" key="1">
    <source>
        <dbReference type="ARBA" id="ARBA00009437"/>
    </source>
</evidence>
<dbReference type="InterPro" id="IPR005119">
    <property type="entry name" value="LysR_subst-bd"/>
</dbReference>
<protein>
    <submittedName>
        <fullName evidence="6">LysR family transcriptional regulator</fullName>
    </submittedName>
</protein>
<keyword evidence="2" id="KW-0805">Transcription regulation</keyword>
<evidence type="ECO:0000259" key="5">
    <source>
        <dbReference type="PROSITE" id="PS50931"/>
    </source>
</evidence>
<evidence type="ECO:0000313" key="6">
    <source>
        <dbReference type="EMBL" id="AMJ79788.1"/>
    </source>
</evidence>
<keyword evidence="4" id="KW-0804">Transcription</keyword>
<dbReference type="GO" id="GO:0005829">
    <property type="term" value="C:cytosol"/>
    <property type="evidence" value="ECO:0007669"/>
    <property type="project" value="TreeGrafter"/>
</dbReference>
<evidence type="ECO:0000256" key="2">
    <source>
        <dbReference type="ARBA" id="ARBA00023015"/>
    </source>
</evidence>
<dbReference type="AlphaFoldDB" id="A0AAC8XM98"/>
<dbReference type="RefSeq" id="WP_015068062.1">
    <property type="nucleotide sequence ID" value="NZ_CAXGIV010000046.1"/>
</dbReference>
<dbReference type="GO" id="GO:0003677">
    <property type="term" value="F:DNA binding"/>
    <property type="evidence" value="ECO:0007669"/>
    <property type="project" value="UniProtKB-KW"/>
</dbReference>
<evidence type="ECO:0000256" key="4">
    <source>
        <dbReference type="ARBA" id="ARBA00023163"/>
    </source>
</evidence>
<dbReference type="Gene3D" id="3.40.190.290">
    <property type="match status" value="1"/>
</dbReference>
<organism evidence="6 7">
    <name type="scientific">Alteromonas mediterranea</name>
    <dbReference type="NCBI Taxonomy" id="314275"/>
    <lineage>
        <taxon>Bacteria</taxon>
        <taxon>Pseudomonadati</taxon>
        <taxon>Pseudomonadota</taxon>
        <taxon>Gammaproteobacteria</taxon>
        <taxon>Alteromonadales</taxon>
        <taxon>Alteromonadaceae</taxon>
        <taxon>Alteromonas/Salinimonas group</taxon>
        <taxon>Alteromonas</taxon>
    </lineage>
</organism>
<dbReference type="PANTHER" id="PTHR30419">
    <property type="entry name" value="HTH-TYPE TRANSCRIPTIONAL REGULATOR YBHD"/>
    <property type="match status" value="1"/>
</dbReference>
<gene>
    <name evidence="6" type="ORF">AV942_16560</name>
</gene>
<dbReference type="InterPro" id="IPR036390">
    <property type="entry name" value="WH_DNA-bd_sf"/>
</dbReference>